<comment type="similarity">
    <text evidence="1">Belongs to the GST superfamily.</text>
</comment>
<evidence type="ECO:0000313" key="5">
    <source>
        <dbReference type="EMBL" id="KAF4125491.1"/>
    </source>
</evidence>
<dbReference type="OrthoDB" id="4951845at2759"/>
<dbReference type="SUPFAM" id="SSF52833">
    <property type="entry name" value="Thioredoxin-like"/>
    <property type="match status" value="1"/>
</dbReference>
<proteinExistence type="inferred from homology"/>
<dbReference type="Gene3D" id="3.40.30.10">
    <property type="entry name" value="Glutaredoxin"/>
    <property type="match status" value="1"/>
</dbReference>
<dbReference type="InterPro" id="IPR007005">
    <property type="entry name" value="XAP5"/>
</dbReference>
<dbReference type="GeneID" id="55970559"/>
<dbReference type="GO" id="GO:0006325">
    <property type="term" value="P:chromatin organization"/>
    <property type="evidence" value="ECO:0007669"/>
    <property type="project" value="TreeGrafter"/>
</dbReference>
<evidence type="ECO:0000256" key="2">
    <source>
        <dbReference type="SAM" id="MobiDB-lite"/>
    </source>
</evidence>
<dbReference type="PROSITE" id="PS50404">
    <property type="entry name" value="GST_NTER"/>
    <property type="match status" value="1"/>
</dbReference>
<dbReference type="SFLD" id="SFLDS00019">
    <property type="entry name" value="Glutathione_Transferase_(cytos"/>
    <property type="match status" value="1"/>
</dbReference>
<dbReference type="EMBL" id="JAANYQ010000003">
    <property type="protein sequence ID" value="KAF4125491.1"/>
    <property type="molecule type" value="Genomic_DNA"/>
</dbReference>
<feature type="compositionally biased region" description="Basic and acidic residues" evidence="2">
    <location>
        <begin position="389"/>
        <end position="401"/>
    </location>
</feature>
<dbReference type="InterPro" id="IPR040079">
    <property type="entry name" value="Glutathione_S-Trfase"/>
</dbReference>
<protein>
    <submittedName>
        <fullName evidence="5">Protein FAM50</fullName>
    </submittedName>
</protein>
<dbReference type="PROSITE" id="PS50405">
    <property type="entry name" value="GST_CTER"/>
    <property type="match status" value="1"/>
</dbReference>
<dbReference type="Gene3D" id="1.20.1050.10">
    <property type="match status" value="1"/>
</dbReference>
<dbReference type="RefSeq" id="XP_035324143.1">
    <property type="nucleotide sequence ID" value="XM_035466306.1"/>
</dbReference>
<dbReference type="GO" id="GO:0005634">
    <property type="term" value="C:nucleus"/>
    <property type="evidence" value="ECO:0007669"/>
    <property type="project" value="InterPro"/>
</dbReference>
<dbReference type="InterPro" id="IPR004045">
    <property type="entry name" value="Glutathione_S-Trfase_N"/>
</dbReference>
<evidence type="ECO:0000259" key="4">
    <source>
        <dbReference type="PROSITE" id="PS50405"/>
    </source>
</evidence>
<gene>
    <name evidence="5" type="ORF">GMORB2_4331</name>
</gene>
<dbReference type="AlphaFoldDB" id="A0A9P5D6D1"/>
<evidence type="ECO:0000259" key="3">
    <source>
        <dbReference type="PROSITE" id="PS50404"/>
    </source>
</evidence>
<dbReference type="Pfam" id="PF13410">
    <property type="entry name" value="GST_C_2"/>
    <property type="match status" value="1"/>
</dbReference>
<feature type="compositionally biased region" description="Low complexity" evidence="2">
    <location>
        <begin position="315"/>
        <end position="352"/>
    </location>
</feature>
<reference evidence="5" key="1">
    <citation type="submission" date="2020-03" db="EMBL/GenBank/DDBJ databases">
        <title>Site-based positive gene gene selection in Geosmithia morbida across the United States reveals a broad range of putative effectors and factors for local host and environmental adapation.</title>
        <authorList>
            <person name="Onufrak A."/>
            <person name="Murdoch R.W."/>
            <person name="Gazis R."/>
            <person name="Huff M."/>
            <person name="Staton M."/>
            <person name="Klingeman W."/>
            <person name="Hadziabdic D."/>
        </authorList>
    </citation>
    <scope>NUCLEOTIDE SEQUENCE</scope>
    <source>
        <strain evidence="5">1262</strain>
    </source>
</reference>
<dbReference type="PANTHER" id="PTHR12722">
    <property type="entry name" value="XAP-5 PROTEIN-RELATED"/>
    <property type="match status" value="1"/>
</dbReference>
<feature type="domain" description="GST C-terminal" evidence="4">
    <location>
        <begin position="121"/>
        <end position="259"/>
    </location>
</feature>
<feature type="region of interest" description="Disordered" evidence="2">
    <location>
        <begin position="258"/>
        <end position="283"/>
    </location>
</feature>
<dbReference type="SFLD" id="SFLDG00358">
    <property type="entry name" value="Main_(cytGST)"/>
    <property type="match status" value="1"/>
</dbReference>
<feature type="region of interest" description="Disordered" evidence="2">
    <location>
        <begin position="1"/>
        <end position="20"/>
    </location>
</feature>
<comment type="caution">
    <text evidence="5">The sequence shown here is derived from an EMBL/GenBank/DDBJ whole genome shotgun (WGS) entry which is preliminary data.</text>
</comment>
<organism evidence="5 6">
    <name type="scientific">Geosmithia morbida</name>
    <dbReference type="NCBI Taxonomy" id="1094350"/>
    <lineage>
        <taxon>Eukaryota</taxon>
        <taxon>Fungi</taxon>
        <taxon>Dikarya</taxon>
        <taxon>Ascomycota</taxon>
        <taxon>Pezizomycotina</taxon>
        <taxon>Sordariomycetes</taxon>
        <taxon>Hypocreomycetidae</taxon>
        <taxon>Hypocreales</taxon>
        <taxon>Bionectriaceae</taxon>
        <taxon>Geosmithia</taxon>
    </lineage>
</organism>
<dbReference type="InterPro" id="IPR010987">
    <property type="entry name" value="Glutathione-S-Trfase_C-like"/>
</dbReference>
<sequence length="629" mass="70748">MANVDTSLPPEPSGAASQLASKHSAEHPLKLYGGWFCPFVQRSWITLVEKGIPHQYIEINPYLKEASFLALNPRGLVPTLGVPAPDGSQRALYESNIVCEYLDEEYSDESQYGPPLLPRDDAYARARARLWIDHVGSRIIPAFYRLLQHTPDKDYTLDQARATLHEHILTFVRQMDEGTWFLGDSFSLVDVVLAPWAKRLWLIDHYKPGGTGIPDGTASKEWARWKVWYDAIVQRPSVRDTWSDDERYLISYKRSGASAPWHRSSSTMSEDRFTPQNKSTHERLTTNTVGLVAFSDFRKRRAQVIEEQERESRGAASATATTTASAATSDTEAKESSANPPNKKAKTAANSKKNVENRTEKKKKKNLLSFDDEDDNDDAKPTPNDDNDGDKSQKIDEKKEASAGTSKFKPNASVDLVPKPMTKAALRREAAEREALRKEFLALKEAVKATEIAIPFVFYDGTNIPGGIVRLKKGDFSWLFLDKSRKVGAQLGVGEKRIANARKNWARVGVDDLMLVRGTIIIPHHYDFYYFIVNKSLGPDGHRIFGYSNQAPEKPTPLGGALAPNDLPDITTLEGADDDPTLTKVVDRRWYQRNKHIYPASTWQEFEAEKDYMSEVRRDTGGNTFFFSG</sequence>
<dbReference type="Pfam" id="PF04921">
    <property type="entry name" value="XAP5"/>
    <property type="match status" value="1"/>
</dbReference>
<keyword evidence="6" id="KW-1185">Reference proteome</keyword>
<dbReference type="Pfam" id="PF13409">
    <property type="entry name" value="GST_N_2"/>
    <property type="match status" value="1"/>
</dbReference>
<feature type="domain" description="GST N-terminal" evidence="3">
    <location>
        <begin position="27"/>
        <end position="110"/>
    </location>
</feature>
<evidence type="ECO:0000313" key="6">
    <source>
        <dbReference type="Proteomes" id="UP000749293"/>
    </source>
</evidence>
<feature type="compositionally biased region" description="Basic and acidic residues" evidence="2">
    <location>
        <begin position="269"/>
        <end position="283"/>
    </location>
</feature>
<dbReference type="SUPFAM" id="SSF47616">
    <property type="entry name" value="GST C-terminal domain-like"/>
    <property type="match status" value="1"/>
</dbReference>
<accession>A0A9P5D6D1</accession>
<dbReference type="InterPro" id="IPR048337">
    <property type="entry name" value="FAM50A/XAP5_C"/>
</dbReference>
<dbReference type="InterPro" id="IPR036282">
    <property type="entry name" value="Glutathione-S-Trfase_C_sf"/>
</dbReference>
<dbReference type="Proteomes" id="UP000749293">
    <property type="component" value="Unassembled WGS sequence"/>
</dbReference>
<name>A0A9P5D6D1_9HYPO</name>
<dbReference type="InterPro" id="IPR036249">
    <property type="entry name" value="Thioredoxin-like_sf"/>
</dbReference>
<evidence type="ECO:0000256" key="1">
    <source>
        <dbReference type="ARBA" id="ARBA00007409"/>
    </source>
</evidence>
<dbReference type="CDD" id="cd00299">
    <property type="entry name" value="GST_C_family"/>
    <property type="match status" value="1"/>
</dbReference>
<feature type="region of interest" description="Disordered" evidence="2">
    <location>
        <begin position="305"/>
        <end position="414"/>
    </location>
</feature>
<dbReference type="PANTHER" id="PTHR12722:SF0">
    <property type="entry name" value="PROTEIN FAM50A"/>
    <property type="match status" value="1"/>
</dbReference>